<dbReference type="InterPro" id="IPR013762">
    <property type="entry name" value="Integrase-like_cat_sf"/>
</dbReference>
<dbReference type="Proteomes" id="UP001216390">
    <property type="component" value="Chromosome"/>
</dbReference>
<proteinExistence type="inferred from homology"/>
<dbReference type="InterPro" id="IPR002104">
    <property type="entry name" value="Integrase_catalytic"/>
</dbReference>
<dbReference type="AlphaFoldDB" id="A0AAF0BUT8"/>
<organism evidence="6 7">
    <name type="scientific">Iamia majanohamensis</name>
    <dbReference type="NCBI Taxonomy" id="467976"/>
    <lineage>
        <taxon>Bacteria</taxon>
        <taxon>Bacillati</taxon>
        <taxon>Actinomycetota</taxon>
        <taxon>Acidimicrobiia</taxon>
        <taxon>Acidimicrobiales</taxon>
        <taxon>Iamiaceae</taxon>
        <taxon>Iamia</taxon>
    </lineage>
</organism>
<dbReference type="Gene3D" id="1.10.443.10">
    <property type="entry name" value="Intergrase catalytic core"/>
    <property type="match status" value="1"/>
</dbReference>
<accession>A0AAF0BUT8</accession>
<dbReference type="PANTHER" id="PTHR30629:SF2">
    <property type="entry name" value="PROPHAGE INTEGRASE INTS-RELATED"/>
    <property type="match status" value="1"/>
</dbReference>
<keyword evidence="3" id="KW-0238">DNA-binding</keyword>
<protein>
    <submittedName>
        <fullName evidence="6">Tyrosine-type recombinase/integrase</fullName>
    </submittedName>
</protein>
<keyword evidence="4" id="KW-0233">DNA recombination</keyword>
<dbReference type="PANTHER" id="PTHR30629">
    <property type="entry name" value="PROPHAGE INTEGRASE"/>
    <property type="match status" value="1"/>
</dbReference>
<reference evidence="6" key="1">
    <citation type="submission" date="2023-01" db="EMBL/GenBank/DDBJ databases">
        <title>The diversity of Class Acidimicrobiia in South China Sea sediment environments and the proposal of Iamia marina sp. nov., a novel species of the genus Iamia.</title>
        <authorList>
            <person name="He Y."/>
            <person name="Tian X."/>
        </authorList>
    </citation>
    <scope>NUCLEOTIDE SEQUENCE</scope>
    <source>
        <strain evidence="6">DSM 19957</strain>
    </source>
</reference>
<keyword evidence="7" id="KW-1185">Reference proteome</keyword>
<dbReference type="InterPro" id="IPR011010">
    <property type="entry name" value="DNA_brk_join_enz"/>
</dbReference>
<sequence>MSTRYRKKPLAQFEQGTRIYAPSGGETRYRIVATDPGTGRRFSTKATGEAAARAKAHEIERRLAGATPVHAITDERSRTVRVLADRYVSDHLPNLSLRYRERQEYLLESWILPVVGDRPLTAWTPAESMAVLASVRNAGRSAALVQDVGATMRALVTHARRLRWLGPQSDDPMWMVSYSKRASVQGAGAVYVPRTALPTDDQCDALFLAMVANGEPTWALAMRLKHRTGVRWGELTALQADDVSFDRRTVRVARAVEQGRRSAPTIKGTKNHMTRTTIFPRSLSGDLRAHVDAVTAENGPTGLLFPGRRGGLMRRSTFQQIWIKAADAAGWPMTAPLTRSAGYGDGARGWRWTGSAKWSPHDLRHVAACWMLFDLRLDVAVVAAKLGHHDPAFTMSVYVAPRGDADEAAMAATEDW</sequence>
<dbReference type="PROSITE" id="PS51898">
    <property type="entry name" value="TYR_RECOMBINASE"/>
    <property type="match status" value="1"/>
</dbReference>
<comment type="similarity">
    <text evidence="1">Belongs to the 'phage' integrase family.</text>
</comment>
<evidence type="ECO:0000259" key="5">
    <source>
        <dbReference type="PROSITE" id="PS51898"/>
    </source>
</evidence>
<evidence type="ECO:0000313" key="6">
    <source>
        <dbReference type="EMBL" id="WCO65754.1"/>
    </source>
</evidence>
<dbReference type="RefSeq" id="WP_272735281.1">
    <property type="nucleotide sequence ID" value="NZ_CP116942.1"/>
</dbReference>
<evidence type="ECO:0000256" key="3">
    <source>
        <dbReference type="ARBA" id="ARBA00023125"/>
    </source>
</evidence>
<feature type="domain" description="Tyr recombinase" evidence="5">
    <location>
        <begin position="192"/>
        <end position="411"/>
    </location>
</feature>
<dbReference type="GO" id="GO:0006310">
    <property type="term" value="P:DNA recombination"/>
    <property type="evidence" value="ECO:0007669"/>
    <property type="project" value="UniProtKB-KW"/>
</dbReference>
<name>A0AAF0BUT8_9ACTN</name>
<dbReference type="EMBL" id="CP116942">
    <property type="protein sequence ID" value="WCO65754.1"/>
    <property type="molecule type" value="Genomic_DNA"/>
</dbReference>
<gene>
    <name evidence="6" type="ORF">PO878_14715</name>
</gene>
<evidence type="ECO:0000256" key="4">
    <source>
        <dbReference type="ARBA" id="ARBA00023172"/>
    </source>
</evidence>
<keyword evidence="2" id="KW-0229">DNA integration</keyword>
<dbReference type="InterPro" id="IPR010998">
    <property type="entry name" value="Integrase_recombinase_N"/>
</dbReference>
<evidence type="ECO:0000256" key="1">
    <source>
        <dbReference type="ARBA" id="ARBA00008857"/>
    </source>
</evidence>
<dbReference type="KEGG" id="ima:PO878_14715"/>
<evidence type="ECO:0000313" key="7">
    <source>
        <dbReference type="Proteomes" id="UP001216390"/>
    </source>
</evidence>
<evidence type="ECO:0000256" key="2">
    <source>
        <dbReference type="ARBA" id="ARBA00022908"/>
    </source>
</evidence>
<dbReference type="SUPFAM" id="SSF56349">
    <property type="entry name" value="DNA breaking-rejoining enzymes"/>
    <property type="match status" value="1"/>
</dbReference>
<dbReference type="Pfam" id="PF00589">
    <property type="entry name" value="Phage_integrase"/>
    <property type="match status" value="1"/>
</dbReference>
<dbReference type="Gene3D" id="1.10.150.130">
    <property type="match status" value="1"/>
</dbReference>
<dbReference type="InterPro" id="IPR050808">
    <property type="entry name" value="Phage_Integrase"/>
</dbReference>
<dbReference type="GO" id="GO:0003677">
    <property type="term" value="F:DNA binding"/>
    <property type="evidence" value="ECO:0007669"/>
    <property type="project" value="UniProtKB-KW"/>
</dbReference>
<dbReference type="GO" id="GO:0015074">
    <property type="term" value="P:DNA integration"/>
    <property type="evidence" value="ECO:0007669"/>
    <property type="project" value="UniProtKB-KW"/>
</dbReference>